<dbReference type="Pfam" id="PF13559">
    <property type="entry name" value="DUF4129"/>
    <property type="match status" value="1"/>
</dbReference>
<comment type="caution">
    <text evidence="3">The sequence shown here is derived from an EMBL/GenBank/DDBJ whole genome shotgun (WGS) entry which is preliminary data.</text>
</comment>
<dbReference type="InterPro" id="IPR052901">
    <property type="entry name" value="Bact_TGase-like"/>
</dbReference>
<dbReference type="Pfam" id="PF01841">
    <property type="entry name" value="Transglut_core"/>
    <property type="match status" value="1"/>
</dbReference>
<feature type="transmembrane region" description="Helical" evidence="1">
    <location>
        <begin position="130"/>
        <end position="151"/>
    </location>
</feature>
<feature type="domain" description="Transglutaminase-like" evidence="2">
    <location>
        <begin position="408"/>
        <end position="479"/>
    </location>
</feature>
<feature type="transmembrane region" description="Helical" evidence="1">
    <location>
        <begin position="555"/>
        <end position="576"/>
    </location>
</feature>
<sequence length="663" mass="75476">MRGPASISSSALKWLLLSQLLVLLPLTPHLPLWLVVIAGAMMLWRWQLHRGRWFYPGRWQRALLAVVVSGLLFANFRGSFGVETMLSLLVAGFVLKLTELRSRSDVYLLCFLTYFVIGTQLLFLTGFLGALYSFCCLAAITGTLVMTNASAGGQGDYRPWRTLGGLMLQALPVMLVLFLVVPRMGSLWTVPLNKSAGVTGVSDTMSPGDFSNLLQSDEPAFRVTFNGDLPTAGERYWRALVLDHFDGREWGQGLFQGVNAGRRSAWDQWHEELEPLGRQLSYEIMLEPTAKHWLYTLAIPQSFDDDIYVSRGFTLFQRKPVFQRKQYSVVSALEYRAQSSGLDDRERRSALALPDGYNPLTRRLAAEWAEQEGSPEALIQRFLQFVQRRFHYTLQPPVLGEHSVDEFLWETQTGFCEHFAGSFVFFMRAAGVPARVVVGYQGGQVNPHEGYLTVRQLDAHAWTEVWLEGQGWRRIDPTAAVAPQRIDRGVEYSLSEQDSALLGNALSRRFALLARAQLQWDAFNYRWHRWVMEYDQVQQQAFFQRLLGSAVPWKVVTATLAALALIIGIILLWLLWRRRPEVLPAEQRLYQRFCRKLAKAGYPRGTGESPSNYARRVATARPEHASQLWRVAILFEQVAYAGNPRALPEFKRLVRRLQLRSGR</sequence>
<dbReference type="SUPFAM" id="SSF54001">
    <property type="entry name" value="Cysteine proteinases"/>
    <property type="match status" value="1"/>
</dbReference>
<name>A0ABT8TM41_9GAMM</name>
<evidence type="ECO:0000259" key="2">
    <source>
        <dbReference type="SMART" id="SM00460"/>
    </source>
</evidence>
<dbReference type="InterPro" id="IPR021878">
    <property type="entry name" value="TgpA_N"/>
</dbReference>
<dbReference type="InterPro" id="IPR002931">
    <property type="entry name" value="Transglutaminase-like"/>
</dbReference>
<gene>
    <name evidence="3" type="ORF">QWI16_18435</name>
</gene>
<evidence type="ECO:0000313" key="3">
    <source>
        <dbReference type="EMBL" id="MDO3384163.1"/>
    </source>
</evidence>
<evidence type="ECO:0000256" key="1">
    <source>
        <dbReference type="SAM" id="Phobius"/>
    </source>
</evidence>
<keyword evidence="1" id="KW-0472">Membrane</keyword>
<accession>A0ABT8TM41</accession>
<dbReference type="PANTHER" id="PTHR42736">
    <property type="entry name" value="PROTEIN-GLUTAMINE GAMMA-GLUTAMYLTRANSFERASE"/>
    <property type="match status" value="1"/>
</dbReference>
<organism evidence="3 4">
    <name type="scientific">Gilvimarinus algae</name>
    <dbReference type="NCBI Taxonomy" id="3058037"/>
    <lineage>
        <taxon>Bacteria</taxon>
        <taxon>Pseudomonadati</taxon>
        <taxon>Pseudomonadota</taxon>
        <taxon>Gammaproteobacteria</taxon>
        <taxon>Cellvibrionales</taxon>
        <taxon>Cellvibrionaceae</taxon>
        <taxon>Gilvimarinus</taxon>
    </lineage>
</organism>
<dbReference type="InterPro" id="IPR038765">
    <property type="entry name" value="Papain-like_cys_pep_sf"/>
</dbReference>
<dbReference type="PANTHER" id="PTHR42736:SF1">
    <property type="entry name" value="PROTEIN-GLUTAMINE GAMMA-GLUTAMYLTRANSFERASE"/>
    <property type="match status" value="1"/>
</dbReference>
<proteinExistence type="predicted"/>
<keyword evidence="4" id="KW-1185">Reference proteome</keyword>
<reference evidence="3" key="1">
    <citation type="submission" date="2023-07" db="EMBL/GenBank/DDBJ databases">
        <title>Gilvimarinus algae sp. nov., isolated from the surface of Kelp.</title>
        <authorList>
            <person name="Sun Y.Y."/>
            <person name="Gong Y."/>
            <person name="Du Z.J."/>
        </authorList>
    </citation>
    <scope>NUCLEOTIDE SEQUENCE</scope>
    <source>
        <strain evidence="3">SDUM040014</strain>
    </source>
</reference>
<dbReference type="Proteomes" id="UP001168380">
    <property type="component" value="Unassembled WGS sequence"/>
</dbReference>
<dbReference type="InterPro" id="IPR025403">
    <property type="entry name" value="TgpA-like_C"/>
</dbReference>
<protein>
    <submittedName>
        <fullName evidence="3">DUF3488 and transglutaminase-like domain-containing protein</fullName>
    </submittedName>
</protein>
<dbReference type="RefSeq" id="WP_302715489.1">
    <property type="nucleotide sequence ID" value="NZ_JAULRT010000062.1"/>
</dbReference>
<feature type="transmembrane region" description="Helical" evidence="1">
    <location>
        <begin position="163"/>
        <end position="181"/>
    </location>
</feature>
<dbReference type="Gene3D" id="3.10.620.30">
    <property type="match status" value="1"/>
</dbReference>
<dbReference type="SMART" id="SM00460">
    <property type="entry name" value="TGc"/>
    <property type="match status" value="1"/>
</dbReference>
<feature type="transmembrane region" description="Helical" evidence="1">
    <location>
        <begin position="106"/>
        <end position="124"/>
    </location>
</feature>
<keyword evidence="1" id="KW-1133">Transmembrane helix</keyword>
<feature type="transmembrane region" description="Helical" evidence="1">
    <location>
        <begin position="20"/>
        <end position="44"/>
    </location>
</feature>
<feature type="transmembrane region" description="Helical" evidence="1">
    <location>
        <begin position="64"/>
        <end position="94"/>
    </location>
</feature>
<evidence type="ECO:0000313" key="4">
    <source>
        <dbReference type="Proteomes" id="UP001168380"/>
    </source>
</evidence>
<dbReference type="EMBL" id="JAULRT010000062">
    <property type="protein sequence ID" value="MDO3384163.1"/>
    <property type="molecule type" value="Genomic_DNA"/>
</dbReference>
<dbReference type="Pfam" id="PF11992">
    <property type="entry name" value="TgpA_N"/>
    <property type="match status" value="1"/>
</dbReference>
<keyword evidence="1" id="KW-0812">Transmembrane</keyword>